<dbReference type="AlphaFoldDB" id="A0A7C4VU01"/>
<keyword evidence="2" id="KW-0067">ATP-binding</keyword>
<dbReference type="SUPFAM" id="SSF52540">
    <property type="entry name" value="P-loop containing nucleoside triphosphate hydrolases"/>
    <property type="match status" value="1"/>
</dbReference>
<dbReference type="PANTHER" id="PTHR34301:SF8">
    <property type="entry name" value="ATPASE DOMAIN-CONTAINING PROTEIN"/>
    <property type="match status" value="1"/>
</dbReference>
<gene>
    <name evidence="2" type="ORF">ENT77_02690</name>
</gene>
<dbReference type="PANTHER" id="PTHR34301">
    <property type="entry name" value="DNA-BINDING PROTEIN-RELATED"/>
    <property type="match status" value="1"/>
</dbReference>
<dbReference type="GO" id="GO:0005524">
    <property type="term" value="F:ATP binding"/>
    <property type="evidence" value="ECO:0007669"/>
    <property type="project" value="UniProtKB-KW"/>
</dbReference>
<evidence type="ECO:0000259" key="1">
    <source>
        <dbReference type="Pfam" id="PF01637"/>
    </source>
</evidence>
<accession>A0A7C4VU01</accession>
<keyword evidence="2" id="KW-0547">Nucleotide-binding</keyword>
<feature type="domain" description="ATPase" evidence="1">
    <location>
        <begin position="32"/>
        <end position="266"/>
    </location>
</feature>
<dbReference type="Gene3D" id="3.40.50.300">
    <property type="entry name" value="P-loop containing nucleotide triphosphate hydrolases"/>
    <property type="match status" value="1"/>
</dbReference>
<dbReference type="InterPro" id="IPR011579">
    <property type="entry name" value="ATPase_dom"/>
</dbReference>
<dbReference type="EMBL" id="DSZY01000013">
    <property type="protein sequence ID" value="HGU40086.1"/>
    <property type="molecule type" value="Genomic_DNA"/>
</dbReference>
<proteinExistence type="predicted"/>
<dbReference type="InterPro" id="IPR036388">
    <property type="entry name" value="WH-like_DNA-bd_sf"/>
</dbReference>
<dbReference type="Pfam" id="PF01637">
    <property type="entry name" value="ATPase_2"/>
    <property type="match status" value="1"/>
</dbReference>
<evidence type="ECO:0000313" key="2">
    <source>
        <dbReference type="EMBL" id="HGU40086.1"/>
    </source>
</evidence>
<sequence>MHTAKSGCANCEGEIMKRNPFKFGVVVDGDDFCDRGREIEELLSDIKSGIHVTIISPRRYGKTSLIKNLFNRVDFAQTFYVDLMGITTLEAFLSTYTTAILTGLGKRKKVETLVRKFLPKVDGIQITLGTVGFSLRIAPTANNVEEVLSITERLDKPVIIALDEFQEILNIQETDLLAILRKNAQFFKNTILIFSGSKRHVMRDIFLNHEKPFYRFSKVLSLGLLDKGEASNFIKRKFDETGFDIPYELCNKICDICSGHPFYIQYLAHILWNTISFKSNKLKKVCTHQDLELATESILIGERAMFELVWDSLTPIQRMVLKNLAVGKSAYELKISSRSVKRALENLENLDIIEKCERGYRIVDPFLKIWLVRMSAGR</sequence>
<comment type="caution">
    <text evidence="2">The sequence shown here is derived from an EMBL/GenBank/DDBJ whole genome shotgun (WGS) entry which is preliminary data.</text>
</comment>
<protein>
    <submittedName>
        <fullName evidence="2">ATP-binding protein</fullName>
    </submittedName>
</protein>
<organism evidence="2">
    <name type="scientific">Fervidobacterium thailandense</name>
    <dbReference type="NCBI Taxonomy" id="1008305"/>
    <lineage>
        <taxon>Bacteria</taxon>
        <taxon>Thermotogati</taxon>
        <taxon>Thermotogota</taxon>
        <taxon>Thermotogae</taxon>
        <taxon>Thermotogales</taxon>
        <taxon>Fervidobacteriaceae</taxon>
        <taxon>Fervidobacterium</taxon>
    </lineage>
</organism>
<name>A0A7C4VU01_9BACT</name>
<dbReference type="InterPro" id="IPR027417">
    <property type="entry name" value="P-loop_NTPase"/>
</dbReference>
<dbReference type="Gene3D" id="1.10.10.10">
    <property type="entry name" value="Winged helix-like DNA-binding domain superfamily/Winged helix DNA-binding domain"/>
    <property type="match status" value="1"/>
</dbReference>
<reference evidence="2" key="1">
    <citation type="journal article" date="2020" name="mSystems">
        <title>Genome- and Community-Level Interaction Insights into Carbon Utilization and Element Cycling Functions of Hydrothermarchaeota in Hydrothermal Sediment.</title>
        <authorList>
            <person name="Zhou Z."/>
            <person name="Liu Y."/>
            <person name="Xu W."/>
            <person name="Pan J."/>
            <person name="Luo Z.H."/>
            <person name="Li M."/>
        </authorList>
    </citation>
    <scope>NUCLEOTIDE SEQUENCE [LARGE SCALE GENOMIC DNA]</scope>
    <source>
        <strain evidence="2">SpSt-609</strain>
    </source>
</reference>